<dbReference type="InterPro" id="IPR021428">
    <property type="entry name" value="DUF3078"/>
</dbReference>
<feature type="chain" id="PRO_5047296095" evidence="1">
    <location>
        <begin position="25"/>
        <end position="308"/>
    </location>
</feature>
<accession>A0ABT8KLL8</accession>
<dbReference type="Proteomes" id="UP001172082">
    <property type="component" value="Unassembled WGS sequence"/>
</dbReference>
<dbReference type="EMBL" id="JAUJEA010000003">
    <property type="protein sequence ID" value="MDN5201610.1"/>
    <property type="molecule type" value="Genomic_DNA"/>
</dbReference>
<evidence type="ECO:0000313" key="3">
    <source>
        <dbReference type="Proteomes" id="UP001172082"/>
    </source>
</evidence>
<evidence type="ECO:0000313" key="2">
    <source>
        <dbReference type="EMBL" id="MDN5201610.1"/>
    </source>
</evidence>
<protein>
    <submittedName>
        <fullName evidence="2">DUF3078 domain-containing protein</fullName>
    </submittedName>
</protein>
<organism evidence="2 3">
    <name type="scientific">Splendidivirga corallicola</name>
    <dbReference type="NCBI Taxonomy" id="3051826"/>
    <lineage>
        <taxon>Bacteria</taxon>
        <taxon>Pseudomonadati</taxon>
        <taxon>Bacteroidota</taxon>
        <taxon>Cytophagia</taxon>
        <taxon>Cytophagales</taxon>
        <taxon>Splendidivirgaceae</taxon>
        <taxon>Splendidivirga</taxon>
    </lineage>
</organism>
<name>A0ABT8KLL8_9BACT</name>
<dbReference type="Pfam" id="PF11276">
    <property type="entry name" value="DUF3078"/>
    <property type="match status" value="1"/>
</dbReference>
<evidence type="ECO:0000256" key="1">
    <source>
        <dbReference type="SAM" id="SignalP"/>
    </source>
</evidence>
<keyword evidence="1" id="KW-0732">Signal</keyword>
<gene>
    <name evidence="2" type="ORF">QQ008_09565</name>
</gene>
<keyword evidence="3" id="KW-1185">Reference proteome</keyword>
<proteinExistence type="predicted"/>
<reference evidence="2" key="1">
    <citation type="submission" date="2023-06" db="EMBL/GenBank/DDBJ databases">
        <title>Genomic of Parafulvivirga corallium.</title>
        <authorList>
            <person name="Wang G."/>
        </authorList>
    </citation>
    <scope>NUCLEOTIDE SEQUENCE</scope>
    <source>
        <strain evidence="2">BMA10</strain>
    </source>
</reference>
<comment type="caution">
    <text evidence="2">The sequence shown here is derived from an EMBL/GenBank/DDBJ whole genome shotgun (WGS) entry which is preliminary data.</text>
</comment>
<sequence>MIKAIIKKLFLSLIVCHIGCILKAQDTLQVDTSYWAGSGTIGLNFAQVGLKDWAGGGESSIAYGTLFNYKLKHERDVHLWQNNLEAAYGIQRLGGSDNSFRKTDDYVIYKSQYGLKLKNKWYFSALLDFRSQITRGYSYKTDPTTNEETREKISAFLAPGYLKSGLGLSYKKTFDKKDFFSFSFSAATGKFTFVIDDDLSAAGSYGVDPGEKVRSEFGTNLAWNLQREILKNVSLQTHLALFSGYESYGNIDVNGETLIVMKVNDFITTSLSAQLIYDDDIVLEKDDGEMGRAVQFKNALNVGFAYKF</sequence>
<dbReference type="RefSeq" id="WP_346751638.1">
    <property type="nucleotide sequence ID" value="NZ_JAUJEA010000003.1"/>
</dbReference>
<feature type="signal peptide" evidence="1">
    <location>
        <begin position="1"/>
        <end position="24"/>
    </location>
</feature>